<keyword evidence="3" id="KW-1185">Reference proteome</keyword>
<accession>A0A8H4T082</accession>
<proteinExistence type="predicted"/>
<dbReference type="Proteomes" id="UP000604273">
    <property type="component" value="Unassembled WGS sequence"/>
</dbReference>
<dbReference type="OrthoDB" id="27214at2759"/>
<dbReference type="InterPro" id="IPR052766">
    <property type="entry name" value="S41A_metabolite_peptidase"/>
</dbReference>
<comment type="caution">
    <text evidence="2">The sequence shown here is derived from an EMBL/GenBank/DDBJ whole genome shotgun (WGS) entry which is preliminary data.</text>
</comment>
<name>A0A8H4T082_9HYPO</name>
<reference evidence="2" key="2">
    <citation type="submission" date="2020-05" db="EMBL/GenBank/DDBJ databases">
        <authorList>
            <person name="Kim H.-S."/>
            <person name="Proctor R.H."/>
            <person name="Brown D.W."/>
        </authorList>
    </citation>
    <scope>NUCLEOTIDE SEQUENCE</scope>
    <source>
        <strain evidence="2">NRRL 45417</strain>
    </source>
</reference>
<sequence length="280" mass="30776">MRVLKSGRSKTIINISSNGGGQISRAFDLFKLFFPTRFPFTAERFRRHQASEDFAKVYSVHDESIKLNCISRQLAWAFQVTPDQEDGFGSCEDVLGNRTELGVKVGSLQGVQTLAFGGQPNKPVQPMGGVRGLDFIAQDEVKIFVDVAPRPLTQFPIILNSGQVNFFNSYQNGDGDLPLQFQYQAADYRLYCTADNVFRSEITWESAKAAIWGNGSCIEGSMGRKGSLKDKSDMEKKGNATEDGGEQGEKGSDRDDNGANKVVLGWTVLTAAIVIVLKLL</sequence>
<dbReference type="EMBL" id="JABFAI010000251">
    <property type="protein sequence ID" value="KAF4948809.1"/>
    <property type="molecule type" value="Genomic_DNA"/>
</dbReference>
<evidence type="ECO:0000256" key="1">
    <source>
        <dbReference type="SAM" id="MobiDB-lite"/>
    </source>
</evidence>
<dbReference type="PANTHER" id="PTHR37049:SF4">
    <property type="entry name" value="RHODANESE DOMAIN-CONTAINING PROTEIN"/>
    <property type="match status" value="1"/>
</dbReference>
<feature type="compositionally biased region" description="Basic and acidic residues" evidence="1">
    <location>
        <begin position="227"/>
        <end position="240"/>
    </location>
</feature>
<organism evidence="2 3">
    <name type="scientific">Fusarium gaditjirri</name>
    <dbReference type="NCBI Taxonomy" id="282569"/>
    <lineage>
        <taxon>Eukaryota</taxon>
        <taxon>Fungi</taxon>
        <taxon>Dikarya</taxon>
        <taxon>Ascomycota</taxon>
        <taxon>Pezizomycotina</taxon>
        <taxon>Sordariomycetes</taxon>
        <taxon>Hypocreomycetidae</taxon>
        <taxon>Hypocreales</taxon>
        <taxon>Nectriaceae</taxon>
        <taxon>Fusarium</taxon>
        <taxon>Fusarium nisikadoi species complex</taxon>
    </lineage>
</organism>
<feature type="compositionally biased region" description="Basic and acidic residues" evidence="1">
    <location>
        <begin position="247"/>
        <end position="256"/>
    </location>
</feature>
<reference evidence="2" key="1">
    <citation type="journal article" date="2020" name="BMC Genomics">
        <title>Correction to: Identification and distribution of gene clusters required for synthesis of sphingolipid metabolism inhibitors in diverse species of the filamentous fungus Fusarium.</title>
        <authorList>
            <person name="Kim H.S."/>
            <person name="Lohmar J.M."/>
            <person name="Busman M."/>
            <person name="Brown D.W."/>
            <person name="Naumann T.A."/>
            <person name="Divon H.H."/>
            <person name="Lysoe E."/>
            <person name="Uhlig S."/>
            <person name="Proctor R.H."/>
        </authorList>
    </citation>
    <scope>NUCLEOTIDE SEQUENCE</scope>
    <source>
        <strain evidence="2">NRRL 45417</strain>
    </source>
</reference>
<protein>
    <submittedName>
        <fullName evidence="2">Uncharacterized protein</fullName>
    </submittedName>
</protein>
<feature type="region of interest" description="Disordered" evidence="1">
    <location>
        <begin position="223"/>
        <end position="256"/>
    </location>
</feature>
<evidence type="ECO:0000313" key="2">
    <source>
        <dbReference type="EMBL" id="KAF4948809.1"/>
    </source>
</evidence>
<dbReference type="PANTHER" id="PTHR37049">
    <property type="entry name" value="PEPTIDASE S41 FAMILY PROTEIN"/>
    <property type="match status" value="1"/>
</dbReference>
<dbReference type="AlphaFoldDB" id="A0A8H4T082"/>
<evidence type="ECO:0000313" key="3">
    <source>
        <dbReference type="Proteomes" id="UP000604273"/>
    </source>
</evidence>
<gene>
    <name evidence="2" type="ORF">FGADI_9366</name>
</gene>